<dbReference type="AlphaFoldDB" id="A0A0K2UPK9"/>
<proteinExistence type="predicted"/>
<evidence type="ECO:0000313" key="1">
    <source>
        <dbReference type="EMBL" id="CDW40209.1"/>
    </source>
</evidence>
<name>A0A0K2UPK9_LEPSM</name>
<dbReference type="EMBL" id="HACA01022848">
    <property type="protein sequence ID" value="CDW40209.1"/>
    <property type="molecule type" value="Transcribed_RNA"/>
</dbReference>
<accession>A0A0K2UPK9</accession>
<reference evidence="1" key="1">
    <citation type="submission" date="2014-05" db="EMBL/GenBank/DDBJ databases">
        <authorList>
            <person name="Chronopoulou M."/>
        </authorList>
    </citation>
    <scope>NUCLEOTIDE SEQUENCE</scope>
    <source>
        <tissue evidence="1">Whole organism</tissue>
    </source>
</reference>
<organism evidence="1">
    <name type="scientific">Lepeophtheirus salmonis</name>
    <name type="common">Salmon louse</name>
    <name type="synonym">Caligus salmonis</name>
    <dbReference type="NCBI Taxonomy" id="72036"/>
    <lineage>
        <taxon>Eukaryota</taxon>
        <taxon>Metazoa</taxon>
        <taxon>Ecdysozoa</taxon>
        <taxon>Arthropoda</taxon>
        <taxon>Crustacea</taxon>
        <taxon>Multicrustacea</taxon>
        <taxon>Hexanauplia</taxon>
        <taxon>Copepoda</taxon>
        <taxon>Siphonostomatoida</taxon>
        <taxon>Caligidae</taxon>
        <taxon>Lepeophtheirus</taxon>
    </lineage>
</organism>
<sequence length="36" mass="4187">MPSLFKVWWKSNISRKLVMVKVNNFGEDTKACKEDG</sequence>
<protein>
    <submittedName>
        <fullName evidence="1">Uncharacterized protein</fullName>
    </submittedName>
</protein>